<dbReference type="Proteomes" id="UP000199109">
    <property type="component" value="Unassembled WGS sequence"/>
</dbReference>
<evidence type="ECO:0000313" key="1">
    <source>
        <dbReference type="EMBL" id="SDE53775.1"/>
    </source>
</evidence>
<sequence>MRPMEFLLHANLPESLQKFHRIHAQVSMVRFGRGNNPISGSYCISTMTRFFQRASELNNIIKSEFQISLWYI</sequence>
<dbReference type="AlphaFoldDB" id="A0A1G7DSC6"/>
<dbReference type="STRING" id="641691.SAMN05421636_105425"/>
<name>A0A1G7DSC6_9FLAO</name>
<proteinExistence type="predicted"/>
<gene>
    <name evidence="1" type="ORF">SAMN05421636_105425</name>
</gene>
<reference evidence="1 2" key="1">
    <citation type="submission" date="2016-10" db="EMBL/GenBank/DDBJ databases">
        <authorList>
            <person name="de Groot N.N."/>
        </authorList>
    </citation>
    <scope>NUCLEOTIDE SEQUENCE [LARGE SCALE GENOMIC DNA]</scope>
    <source>
        <strain evidence="1 2">DSM 23421</strain>
    </source>
</reference>
<protein>
    <submittedName>
        <fullName evidence="1">Uncharacterized protein</fullName>
    </submittedName>
</protein>
<dbReference type="EMBL" id="FNAO01000005">
    <property type="protein sequence ID" value="SDE53775.1"/>
    <property type="molecule type" value="Genomic_DNA"/>
</dbReference>
<accession>A0A1G7DSC6</accession>
<organism evidence="1 2">
    <name type="scientific">Pricia antarctica</name>
    <dbReference type="NCBI Taxonomy" id="641691"/>
    <lineage>
        <taxon>Bacteria</taxon>
        <taxon>Pseudomonadati</taxon>
        <taxon>Bacteroidota</taxon>
        <taxon>Flavobacteriia</taxon>
        <taxon>Flavobacteriales</taxon>
        <taxon>Flavobacteriaceae</taxon>
        <taxon>Pricia</taxon>
    </lineage>
</organism>
<keyword evidence="2" id="KW-1185">Reference proteome</keyword>
<evidence type="ECO:0000313" key="2">
    <source>
        <dbReference type="Proteomes" id="UP000199109"/>
    </source>
</evidence>